<keyword evidence="3" id="KW-0862">Zinc</keyword>
<dbReference type="OrthoDB" id="431929at2759"/>
<evidence type="ECO:0000313" key="7">
    <source>
        <dbReference type="Proteomes" id="UP000193411"/>
    </source>
</evidence>
<organism evidence="6 7">
    <name type="scientific">Catenaria anguillulae PL171</name>
    <dbReference type="NCBI Taxonomy" id="765915"/>
    <lineage>
        <taxon>Eukaryota</taxon>
        <taxon>Fungi</taxon>
        <taxon>Fungi incertae sedis</taxon>
        <taxon>Blastocladiomycota</taxon>
        <taxon>Blastocladiomycetes</taxon>
        <taxon>Blastocladiales</taxon>
        <taxon>Catenariaceae</taxon>
        <taxon>Catenaria</taxon>
    </lineage>
</organism>
<evidence type="ECO:0000256" key="1">
    <source>
        <dbReference type="ARBA" id="ARBA00022723"/>
    </source>
</evidence>
<dbReference type="PROSITE" id="PS51039">
    <property type="entry name" value="ZF_AN1"/>
    <property type="match status" value="1"/>
</dbReference>
<sequence>MEFHDLGDTCSHADCGLHDFLPITCASCQHTFCKDHAAFDAHSCPMANASKPADLPPASVPSASQACAVTDCAARDQRIFPAAATVGSPPPSKPKPKKKLPILEIMKLKQTAKGLASIPSQDRIGRALDTAFQATGKSWDATVVSHTIILLNAESQETLPTDAVLKTCVENGVPLVLKLVPK</sequence>
<feature type="domain" description="AN1-type" evidence="5">
    <location>
        <begin position="4"/>
        <end position="52"/>
    </location>
</feature>
<evidence type="ECO:0000313" key="6">
    <source>
        <dbReference type="EMBL" id="ORZ36136.1"/>
    </source>
</evidence>
<reference evidence="6 7" key="1">
    <citation type="submission" date="2016-07" db="EMBL/GenBank/DDBJ databases">
        <title>Pervasive Adenine N6-methylation of Active Genes in Fungi.</title>
        <authorList>
            <consortium name="DOE Joint Genome Institute"/>
            <person name="Mondo S.J."/>
            <person name="Dannebaum R.O."/>
            <person name="Kuo R.C."/>
            <person name="Labutti K."/>
            <person name="Haridas S."/>
            <person name="Kuo A."/>
            <person name="Salamov A."/>
            <person name="Ahrendt S.R."/>
            <person name="Lipzen A."/>
            <person name="Sullivan W."/>
            <person name="Andreopoulos W.B."/>
            <person name="Clum A."/>
            <person name="Lindquist E."/>
            <person name="Daum C."/>
            <person name="Ramamoorthy G.K."/>
            <person name="Gryganskyi A."/>
            <person name="Culley D."/>
            <person name="Magnuson J.K."/>
            <person name="James T.Y."/>
            <person name="O'Malley M.A."/>
            <person name="Stajich J.E."/>
            <person name="Spatafora J.W."/>
            <person name="Visel A."/>
            <person name="Grigoriev I.V."/>
        </authorList>
    </citation>
    <scope>NUCLEOTIDE SEQUENCE [LARGE SCALE GENOMIC DNA]</scope>
    <source>
        <strain evidence="6 7">PL171</strain>
    </source>
</reference>
<dbReference type="EMBL" id="MCFL01000018">
    <property type="protein sequence ID" value="ORZ36136.1"/>
    <property type="molecule type" value="Genomic_DNA"/>
</dbReference>
<dbReference type="STRING" id="765915.A0A1Y2HNG4"/>
<dbReference type="GO" id="GO:0005737">
    <property type="term" value="C:cytoplasm"/>
    <property type="evidence" value="ECO:0007669"/>
    <property type="project" value="TreeGrafter"/>
</dbReference>
<dbReference type="InterPro" id="IPR035896">
    <property type="entry name" value="AN1-like_Znf"/>
</dbReference>
<gene>
    <name evidence="6" type="ORF">BCR44DRAFT_1499014</name>
</gene>
<dbReference type="Gene3D" id="4.10.1110.10">
    <property type="entry name" value="AN1-like Zinc finger"/>
    <property type="match status" value="1"/>
</dbReference>
<comment type="caution">
    <text evidence="6">The sequence shown here is derived from an EMBL/GenBank/DDBJ whole genome shotgun (WGS) entry which is preliminary data.</text>
</comment>
<dbReference type="AlphaFoldDB" id="A0A1Y2HNG4"/>
<name>A0A1Y2HNG4_9FUNG</name>
<evidence type="ECO:0000256" key="3">
    <source>
        <dbReference type="ARBA" id="ARBA00022833"/>
    </source>
</evidence>
<evidence type="ECO:0000256" key="2">
    <source>
        <dbReference type="ARBA" id="ARBA00022771"/>
    </source>
</evidence>
<accession>A0A1Y2HNG4</accession>
<proteinExistence type="predicted"/>
<evidence type="ECO:0000256" key="4">
    <source>
        <dbReference type="PROSITE-ProRule" id="PRU00449"/>
    </source>
</evidence>
<dbReference type="GO" id="GO:0008270">
    <property type="term" value="F:zinc ion binding"/>
    <property type="evidence" value="ECO:0007669"/>
    <property type="project" value="UniProtKB-KW"/>
</dbReference>
<dbReference type="Proteomes" id="UP000193411">
    <property type="component" value="Unassembled WGS sequence"/>
</dbReference>
<keyword evidence="7" id="KW-1185">Reference proteome</keyword>
<dbReference type="InterPro" id="IPR000058">
    <property type="entry name" value="Znf_AN1"/>
</dbReference>
<dbReference type="Pfam" id="PF01428">
    <property type="entry name" value="zf-AN1"/>
    <property type="match status" value="1"/>
</dbReference>
<evidence type="ECO:0000259" key="5">
    <source>
        <dbReference type="PROSITE" id="PS51039"/>
    </source>
</evidence>
<dbReference type="SUPFAM" id="SSF118310">
    <property type="entry name" value="AN1-like Zinc finger"/>
    <property type="match status" value="1"/>
</dbReference>
<keyword evidence="1" id="KW-0479">Metal-binding</keyword>
<protein>
    <recommendedName>
        <fullName evidence="5">AN1-type domain-containing protein</fullName>
    </recommendedName>
</protein>
<keyword evidence="2 4" id="KW-0863">Zinc-finger</keyword>
<dbReference type="PANTHER" id="PTHR14677:SF20">
    <property type="entry name" value="ZINC FINGER AN1-TYPE CONTAINING 2A-RELATED"/>
    <property type="match status" value="1"/>
</dbReference>
<dbReference type="PANTHER" id="PTHR14677">
    <property type="entry name" value="ARSENITE INDUCUBLE RNA ASSOCIATED PROTEIN AIP-1-RELATED"/>
    <property type="match status" value="1"/>
</dbReference>